<feature type="signal peptide" evidence="1">
    <location>
        <begin position="1"/>
        <end position="20"/>
    </location>
</feature>
<reference evidence="2" key="1">
    <citation type="submission" date="2023-03" db="EMBL/GenBank/DDBJ databases">
        <title>Electrophorus voltai genome.</title>
        <authorList>
            <person name="Bian C."/>
        </authorList>
    </citation>
    <scope>NUCLEOTIDE SEQUENCE</scope>
    <source>
        <strain evidence="2">CB-2022</strain>
        <tissue evidence="2">Muscle</tissue>
    </source>
</reference>
<accession>A0AAD8Z6M3</accession>
<comment type="caution">
    <text evidence="2">The sequence shown here is derived from an EMBL/GenBank/DDBJ whole genome shotgun (WGS) entry which is preliminary data.</text>
</comment>
<name>A0AAD8Z6M3_9TELE</name>
<gene>
    <name evidence="2" type="ORF">P4O66_012451</name>
</gene>
<dbReference type="Proteomes" id="UP001239994">
    <property type="component" value="Unassembled WGS sequence"/>
</dbReference>
<organism evidence="2 3">
    <name type="scientific">Electrophorus voltai</name>
    <dbReference type="NCBI Taxonomy" id="2609070"/>
    <lineage>
        <taxon>Eukaryota</taxon>
        <taxon>Metazoa</taxon>
        <taxon>Chordata</taxon>
        <taxon>Craniata</taxon>
        <taxon>Vertebrata</taxon>
        <taxon>Euteleostomi</taxon>
        <taxon>Actinopterygii</taxon>
        <taxon>Neopterygii</taxon>
        <taxon>Teleostei</taxon>
        <taxon>Ostariophysi</taxon>
        <taxon>Gymnotiformes</taxon>
        <taxon>Gymnotoidei</taxon>
        <taxon>Gymnotidae</taxon>
        <taxon>Electrophorus</taxon>
    </lineage>
</organism>
<protein>
    <submittedName>
        <fullName evidence="2">Uncharacterized protein</fullName>
    </submittedName>
</protein>
<sequence length="397" mass="46798">MLKWRGLFHCFCLGPFFAIATDPRELRSISDPRNQFWLSHYVTQQYSVRLNLQQDRHPPNQRSRNTTPQCKDYSTMKLLVKSTYDGCARIMWSGIAERPEMGIGLIRDETHETFRIYLVKGRSSGTIDTRIPLNSGLQVALYKVDKGFFSSSYQIIHRGPVFDEANGVVPTRMKGFDASLQLYTKGRYACARLYINKSFIDWKYVFKNSWVGFYKSTLDHNDKYKKYQWSINFKKRSNQNDTPDYDIYEYESSLAVGPGLQARFMLEKNYGSEKARTEPWEGYDSRLQLYTRDGYACARLYIKKSYTNWKNVFRNSWVGFYVNSQDNNRSYKTFQWSTKFKKKSDYAYSEDYDIYEFQSILAIAHGVQVRLMLDKGYDEERVRTEPWEGLTNLPSNI</sequence>
<proteinExistence type="predicted"/>
<keyword evidence="1" id="KW-0732">Signal</keyword>
<evidence type="ECO:0000313" key="2">
    <source>
        <dbReference type="EMBL" id="KAK1792504.1"/>
    </source>
</evidence>
<feature type="chain" id="PRO_5042070241" evidence="1">
    <location>
        <begin position="21"/>
        <end position="397"/>
    </location>
</feature>
<dbReference type="EMBL" id="JAROKS010000019">
    <property type="protein sequence ID" value="KAK1792504.1"/>
    <property type="molecule type" value="Genomic_DNA"/>
</dbReference>
<keyword evidence="3" id="KW-1185">Reference proteome</keyword>
<evidence type="ECO:0000313" key="3">
    <source>
        <dbReference type="Proteomes" id="UP001239994"/>
    </source>
</evidence>
<dbReference type="AlphaFoldDB" id="A0AAD8Z6M3"/>
<evidence type="ECO:0000256" key="1">
    <source>
        <dbReference type="SAM" id="SignalP"/>
    </source>
</evidence>